<dbReference type="GO" id="GO:0005634">
    <property type="term" value="C:nucleus"/>
    <property type="evidence" value="ECO:0007669"/>
    <property type="project" value="UniProtKB-SubCell"/>
</dbReference>
<dbReference type="SUPFAM" id="SSF46689">
    <property type="entry name" value="Homeodomain-like"/>
    <property type="match status" value="1"/>
</dbReference>
<reference evidence="3" key="1">
    <citation type="submission" date="2019-08" db="EMBL/GenBank/DDBJ databases">
        <title>The genome of the North American firefly Photinus pyralis.</title>
        <authorList>
            <consortium name="Photinus pyralis genome working group"/>
            <person name="Fallon T.R."/>
            <person name="Sander Lower S.E."/>
            <person name="Weng J.-K."/>
        </authorList>
    </citation>
    <scope>NUCLEOTIDE SEQUENCE</scope>
    <source>
        <strain evidence="3">TRF0915ILg1</strain>
        <tissue evidence="3">Whole body</tissue>
    </source>
</reference>
<protein>
    <submittedName>
        <fullName evidence="3">Uncharacterized protein</fullName>
    </submittedName>
</protein>
<accession>A0A8K0G878</accession>
<comment type="caution">
    <text evidence="3">The sequence shown here is derived from an EMBL/GenBank/DDBJ whole genome shotgun (WGS) entry which is preliminary data.</text>
</comment>
<dbReference type="Proteomes" id="UP000801492">
    <property type="component" value="Unassembled WGS sequence"/>
</dbReference>
<comment type="subcellular location">
    <subcellularLocation>
        <location evidence="1">Nucleus</location>
    </subcellularLocation>
</comment>
<dbReference type="InterPro" id="IPR009057">
    <property type="entry name" value="Homeodomain-like_sf"/>
</dbReference>
<dbReference type="OrthoDB" id="9996331at2759"/>
<evidence type="ECO:0000313" key="3">
    <source>
        <dbReference type="EMBL" id="KAF2889411.1"/>
    </source>
</evidence>
<dbReference type="AlphaFoldDB" id="A0A8K0G878"/>
<evidence type="ECO:0000256" key="1">
    <source>
        <dbReference type="ARBA" id="ARBA00004123"/>
    </source>
</evidence>
<organism evidence="3 4">
    <name type="scientific">Ignelater luminosus</name>
    <name type="common">Cucubano</name>
    <name type="synonym">Pyrophorus luminosus</name>
    <dbReference type="NCBI Taxonomy" id="2038154"/>
    <lineage>
        <taxon>Eukaryota</taxon>
        <taxon>Metazoa</taxon>
        <taxon>Ecdysozoa</taxon>
        <taxon>Arthropoda</taxon>
        <taxon>Hexapoda</taxon>
        <taxon>Insecta</taxon>
        <taxon>Pterygota</taxon>
        <taxon>Neoptera</taxon>
        <taxon>Endopterygota</taxon>
        <taxon>Coleoptera</taxon>
        <taxon>Polyphaga</taxon>
        <taxon>Elateriformia</taxon>
        <taxon>Elateroidea</taxon>
        <taxon>Elateridae</taxon>
        <taxon>Agrypninae</taxon>
        <taxon>Pyrophorini</taxon>
        <taxon>Ignelater</taxon>
    </lineage>
</organism>
<proteinExistence type="predicted"/>
<evidence type="ECO:0000256" key="2">
    <source>
        <dbReference type="SAM" id="MobiDB-lite"/>
    </source>
</evidence>
<sequence>MVLRAEECAKAVALVEDERSQRYVARVLNASHSTIQRVLARLRETGTNIRIPGCVETKRQLREVRGTEIEENEYRDEKGNDFQSLRSARSLAMEEA</sequence>
<keyword evidence="4" id="KW-1185">Reference proteome</keyword>
<dbReference type="EMBL" id="VTPC01067072">
    <property type="protein sequence ID" value="KAF2889411.1"/>
    <property type="molecule type" value="Genomic_DNA"/>
</dbReference>
<gene>
    <name evidence="3" type="ORF">ILUMI_16763</name>
</gene>
<name>A0A8K0G878_IGNLU</name>
<evidence type="ECO:0000313" key="4">
    <source>
        <dbReference type="Proteomes" id="UP000801492"/>
    </source>
</evidence>
<feature type="region of interest" description="Disordered" evidence="2">
    <location>
        <begin position="72"/>
        <end position="96"/>
    </location>
</feature>